<keyword evidence="8" id="KW-0472">Membrane</keyword>
<keyword evidence="6" id="KW-1133">Transmembrane helix</keyword>
<evidence type="ECO:0000256" key="6">
    <source>
        <dbReference type="ARBA" id="ARBA00022989"/>
    </source>
</evidence>
<name>A0A7D9HUQ5_PARCT</name>
<evidence type="ECO:0000256" key="9">
    <source>
        <dbReference type="ARBA" id="ARBA00023242"/>
    </source>
</evidence>
<dbReference type="PANTHER" id="PTHR20996:SF1">
    <property type="entry name" value="NUCLEAR ENVELOPE PHOSPHATASE-REGULATORY SUBUNIT 1"/>
    <property type="match status" value="1"/>
</dbReference>
<dbReference type="GO" id="GO:0005737">
    <property type="term" value="C:cytoplasm"/>
    <property type="evidence" value="ECO:0007669"/>
    <property type="project" value="UniProtKB-SubCell"/>
</dbReference>
<evidence type="ECO:0000256" key="7">
    <source>
        <dbReference type="ARBA" id="ARBA00023098"/>
    </source>
</evidence>
<sequence length="171" mass="20438">MRKHHVVPTRPSRSNRRFEYKCFFHEIIYYTVQFINLLADLKAFERRLTEYISGLHPKAVRWRILFAMSFICTVLSACFWITDENMAKSTFLESLWSHKFFSTSIIILVLLLLFGIHKRVREPQTILKRCRLVLEDYNMSCDDRGRLILKPRTSVKDKYTANTRMGIVFKH</sequence>
<dbReference type="PANTHER" id="PTHR20996">
    <property type="entry name" value="NUCLEAR ENVELOPE PHOSPHATASE-REGULATORY SUBUNIT 1"/>
    <property type="match status" value="1"/>
</dbReference>
<keyword evidence="7" id="KW-0443">Lipid metabolism</keyword>
<evidence type="ECO:0000256" key="10">
    <source>
        <dbReference type="ARBA" id="ARBA00030458"/>
    </source>
</evidence>
<evidence type="ECO:0000256" key="3">
    <source>
        <dbReference type="ARBA" id="ARBA00010998"/>
    </source>
</evidence>
<proteinExistence type="inferred from homology"/>
<keyword evidence="12" id="KW-1185">Reference proteome</keyword>
<accession>A0A7D9HUQ5</accession>
<evidence type="ECO:0000256" key="2">
    <source>
        <dbReference type="ARBA" id="ARBA00004496"/>
    </source>
</evidence>
<protein>
    <recommendedName>
        <fullName evidence="10">Transmembrane protein 188</fullName>
    </recommendedName>
</protein>
<evidence type="ECO:0000256" key="1">
    <source>
        <dbReference type="ARBA" id="ARBA00004232"/>
    </source>
</evidence>
<evidence type="ECO:0000313" key="11">
    <source>
        <dbReference type="EMBL" id="CAB3993783.1"/>
    </source>
</evidence>
<reference evidence="11" key="1">
    <citation type="submission" date="2020-04" db="EMBL/GenBank/DDBJ databases">
        <authorList>
            <person name="Alioto T."/>
            <person name="Alioto T."/>
            <person name="Gomez Garrido J."/>
        </authorList>
    </citation>
    <scope>NUCLEOTIDE SEQUENCE</scope>
    <source>
        <strain evidence="11">A484AB</strain>
    </source>
</reference>
<comment type="similarity">
    <text evidence="3">Belongs to the CNEP1R1 family.</text>
</comment>
<dbReference type="GO" id="GO:0031965">
    <property type="term" value="C:nuclear membrane"/>
    <property type="evidence" value="ECO:0007669"/>
    <property type="project" value="UniProtKB-SubCell"/>
</dbReference>
<dbReference type="Proteomes" id="UP001152795">
    <property type="component" value="Unassembled WGS sequence"/>
</dbReference>
<dbReference type="GO" id="GO:0071595">
    <property type="term" value="C:Nem1-Spo7 phosphatase complex"/>
    <property type="evidence" value="ECO:0007669"/>
    <property type="project" value="InterPro"/>
</dbReference>
<dbReference type="InterPro" id="IPR019168">
    <property type="entry name" value="NEP1-R1"/>
</dbReference>
<keyword evidence="9" id="KW-0539">Nucleus</keyword>
<evidence type="ECO:0000256" key="4">
    <source>
        <dbReference type="ARBA" id="ARBA00022490"/>
    </source>
</evidence>
<organism evidence="11 12">
    <name type="scientific">Paramuricea clavata</name>
    <name type="common">Red gorgonian</name>
    <name type="synonym">Violescent sea-whip</name>
    <dbReference type="NCBI Taxonomy" id="317549"/>
    <lineage>
        <taxon>Eukaryota</taxon>
        <taxon>Metazoa</taxon>
        <taxon>Cnidaria</taxon>
        <taxon>Anthozoa</taxon>
        <taxon>Octocorallia</taxon>
        <taxon>Malacalcyonacea</taxon>
        <taxon>Plexauridae</taxon>
        <taxon>Paramuricea</taxon>
    </lineage>
</organism>
<evidence type="ECO:0000313" key="12">
    <source>
        <dbReference type="Proteomes" id="UP001152795"/>
    </source>
</evidence>
<comment type="caution">
    <text evidence="11">The sequence shown here is derived from an EMBL/GenBank/DDBJ whole genome shotgun (WGS) entry which is preliminary data.</text>
</comment>
<dbReference type="GO" id="GO:0006629">
    <property type="term" value="P:lipid metabolic process"/>
    <property type="evidence" value="ECO:0007669"/>
    <property type="project" value="UniProtKB-KW"/>
</dbReference>
<keyword evidence="5" id="KW-0812">Transmembrane</keyword>
<dbReference type="AlphaFoldDB" id="A0A7D9HUQ5"/>
<dbReference type="EMBL" id="CACRXK020002328">
    <property type="protein sequence ID" value="CAB3993783.1"/>
    <property type="molecule type" value="Genomic_DNA"/>
</dbReference>
<comment type="subcellular location">
    <subcellularLocation>
        <location evidence="2">Cytoplasm</location>
    </subcellularLocation>
    <subcellularLocation>
        <location evidence="1">Nucleus membrane</location>
        <topology evidence="1">Multi-pass membrane protein</topology>
    </subcellularLocation>
</comment>
<keyword evidence="4" id="KW-0963">Cytoplasm</keyword>
<dbReference type="OrthoDB" id="5786980at2759"/>
<evidence type="ECO:0000256" key="8">
    <source>
        <dbReference type="ARBA" id="ARBA00023136"/>
    </source>
</evidence>
<gene>
    <name evidence="11" type="ORF">PACLA_8A030865</name>
</gene>
<evidence type="ECO:0000256" key="5">
    <source>
        <dbReference type="ARBA" id="ARBA00022692"/>
    </source>
</evidence>
<dbReference type="Pfam" id="PF09771">
    <property type="entry name" value="Tmemb_18A"/>
    <property type="match status" value="1"/>
</dbReference>